<evidence type="ECO:0000256" key="1">
    <source>
        <dbReference type="SAM" id="MobiDB-lite"/>
    </source>
</evidence>
<proteinExistence type="predicted"/>
<evidence type="ECO:0000313" key="2">
    <source>
        <dbReference type="EMBL" id="GEU38090.1"/>
    </source>
</evidence>
<dbReference type="EMBL" id="BKCJ010001011">
    <property type="protein sequence ID" value="GEU38090.1"/>
    <property type="molecule type" value="Genomic_DNA"/>
</dbReference>
<organism evidence="2">
    <name type="scientific">Tanacetum cinerariifolium</name>
    <name type="common">Dalmatian daisy</name>
    <name type="synonym">Chrysanthemum cinerariifolium</name>
    <dbReference type="NCBI Taxonomy" id="118510"/>
    <lineage>
        <taxon>Eukaryota</taxon>
        <taxon>Viridiplantae</taxon>
        <taxon>Streptophyta</taxon>
        <taxon>Embryophyta</taxon>
        <taxon>Tracheophyta</taxon>
        <taxon>Spermatophyta</taxon>
        <taxon>Magnoliopsida</taxon>
        <taxon>eudicotyledons</taxon>
        <taxon>Gunneridae</taxon>
        <taxon>Pentapetalae</taxon>
        <taxon>asterids</taxon>
        <taxon>campanulids</taxon>
        <taxon>Asterales</taxon>
        <taxon>Asteraceae</taxon>
        <taxon>Asteroideae</taxon>
        <taxon>Anthemideae</taxon>
        <taxon>Anthemidinae</taxon>
        <taxon>Tanacetum</taxon>
    </lineage>
</organism>
<name>A0A6L2JMQ8_TANCI</name>
<dbReference type="PANTHER" id="PTHR47481">
    <property type="match status" value="1"/>
</dbReference>
<protein>
    <submittedName>
        <fullName evidence="2">Nucleotide-binding, alpha-beta plait</fullName>
    </submittedName>
</protein>
<gene>
    <name evidence="2" type="ORF">Tci_010068</name>
</gene>
<dbReference type="PANTHER" id="PTHR47481:SF30">
    <property type="entry name" value="CCHC-TYPE DOMAIN-CONTAINING PROTEIN"/>
    <property type="match status" value="1"/>
</dbReference>
<dbReference type="AlphaFoldDB" id="A0A6L2JMQ8"/>
<reference evidence="2" key="1">
    <citation type="journal article" date="2019" name="Sci. Rep.">
        <title>Draft genome of Tanacetum cinerariifolium, the natural source of mosquito coil.</title>
        <authorList>
            <person name="Yamashiro T."/>
            <person name="Shiraishi A."/>
            <person name="Satake H."/>
            <person name="Nakayama K."/>
        </authorList>
    </citation>
    <scope>NUCLEOTIDE SEQUENCE</scope>
</reference>
<sequence>MHLILLYTLKTQLLRIDMHDDETPNAYLNRAQEYADALADIGEPVKDKDLIMLAVLGLREEYNGLKTTITARQSTTAFSELHALLSDHDYIHGKPRAPAPSITSSFAANYAVGSPSMPKSHQAQLSELTAQLSALGFQVSPITPYGPQAFYGVLPSNNNKNNNNNNCGNLNDYHGDNKNRDTGANSHVTPDLEAMDNLEAYYGDNALHVGNDKEAEYMALADTVVELTWLQVLLNELGIRSSSTHILWCDNLGKREQNRSLDLKAKEESSDKDSSNSDSEDKEYAMAIKEFTKFFKTRGRFLKQPRDERKSFQRSRNEKDGKSEKNALDVEIQIISSENVQIHQEAIIKKLSLEEH</sequence>
<feature type="region of interest" description="Disordered" evidence="1">
    <location>
        <begin position="162"/>
        <end position="181"/>
    </location>
</feature>
<feature type="region of interest" description="Disordered" evidence="1">
    <location>
        <begin position="304"/>
        <end position="327"/>
    </location>
</feature>
<feature type="region of interest" description="Disordered" evidence="1">
    <location>
        <begin position="260"/>
        <end position="281"/>
    </location>
</feature>
<accession>A0A6L2JMQ8</accession>
<comment type="caution">
    <text evidence="2">The sequence shown here is derived from an EMBL/GenBank/DDBJ whole genome shotgun (WGS) entry which is preliminary data.</text>
</comment>
<feature type="compositionally biased region" description="Low complexity" evidence="1">
    <location>
        <begin position="162"/>
        <end position="171"/>
    </location>
</feature>
<feature type="compositionally biased region" description="Basic and acidic residues" evidence="1">
    <location>
        <begin position="260"/>
        <end position="275"/>
    </location>
</feature>